<dbReference type="InterPro" id="IPR050312">
    <property type="entry name" value="IolE/XylAMocC-like"/>
</dbReference>
<reference evidence="3" key="1">
    <citation type="journal article" date="2019" name="Int. J. Syst. Evol. Microbiol.">
        <title>The Global Catalogue of Microorganisms (GCM) 10K type strain sequencing project: providing services to taxonomists for standard genome sequencing and annotation.</title>
        <authorList>
            <consortium name="The Broad Institute Genomics Platform"/>
            <consortium name="The Broad Institute Genome Sequencing Center for Infectious Disease"/>
            <person name="Wu L."/>
            <person name="Ma J."/>
        </authorList>
    </citation>
    <scope>NUCLEOTIDE SEQUENCE [LARGE SCALE GENOMIC DNA]</scope>
    <source>
        <strain evidence="3">JCM 18053</strain>
    </source>
</reference>
<dbReference type="InterPro" id="IPR019546">
    <property type="entry name" value="TAT_signal_bac_arc"/>
</dbReference>
<dbReference type="PROSITE" id="PS51318">
    <property type="entry name" value="TAT"/>
    <property type="match status" value="1"/>
</dbReference>
<dbReference type="Pfam" id="PF01261">
    <property type="entry name" value="AP_endonuc_2"/>
    <property type="match status" value="1"/>
</dbReference>
<dbReference type="InterPro" id="IPR013022">
    <property type="entry name" value="Xyl_isomerase-like_TIM-brl"/>
</dbReference>
<proteinExistence type="predicted"/>
<keyword evidence="2" id="KW-0413">Isomerase</keyword>
<feature type="domain" description="Xylose isomerase-like TIM barrel" evidence="1">
    <location>
        <begin position="70"/>
        <end position="293"/>
    </location>
</feature>
<evidence type="ECO:0000313" key="2">
    <source>
        <dbReference type="EMBL" id="GAA5136731.1"/>
    </source>
</evidence>
<comment type="caution">
    <text evidence="2">The sequence shown here is derived from an EMBL/GenBank/DDBJ whole genome shotgun (WGS) entry which is preliminary data.</text>
</comment>
<sequence length="319" mass="35842">MHEGLQDLGWAWVSSTTMQDRRSFLKNAALIGGSLALSSTPALAAKARPNKLCFFTKHLQGLSYDDIASLAAEMGMDGIEAPIRPKGHVEPEAIETELPKFVEALKKQGLELTIMTSGINEVSAEQHTEKVLRTAAALGVKRYRMNYFKYDLTQPIWPQLQEIKPKIKDLVQLSSELGIQPLFQNHSGKDYVAAPIWDMYSIMREYTPAQFAFVFDIFHATLEGGYSWPMNAKLTEGHWGSVYFKDFQWKGRKAEGCPLGQGQVSPDFAKMVVKNGYSGPISLHVEYLKGDAKSPAVLKEFREAHLRDLKVLKEWMGWS</sequence>
<dbReference type="Proteomes" id="UP001499852">
    <property type="component" value="Unassembled WGS sequence"/>
</dbReference>
<name>A0ABP9NXV1_9BACT</name>
<dbReference type="PANTHER" id="PTHR12110:SF53">
    <property type="entry name" value="BLR5974 PROTEIN"/>
    <property type="match status" value="1"/>
</dbReference>
<accession>A0ABP9NXV1</accession>
<dbReference type="SUPFAM" id="SSF51658">
    <property type="entry name" value="Xylose isomerase-like"/>
    <property type="match status" value="1"/>
</dbReference>
<evidence type="ECO:0000313" key="3">
    <source>
        <dbReference type="Proteomes" id="UP001499852"/>
    </source>
</evidence>
<dbReference type="PANTHER" id="PTHR12110">
    <property type="entry name" value="HYDROXYPYRUVATE ISOMERASE"/>
    <property type="match status" value="1"/>
</dbReference>
<keyword evidence="3" id="KW-1185">Reference proteome</keyword>
<protein>
    <submittedName>
        <fullName evidence="2">Sugar phosphate isomerase/epimerase</fullName>
    </submittedName>
</protein>
<dbReference type="InterPro" id="IPR006311">
    <property type="entry name" value="TAT_signal"/>
</dbReference>
<dbReference type="Gene3D" id="3.20.20.150">
    <property type="entry name" value="Divalent-metal-dependent TIM barrel enzymes"/>
    <property type="match status" value="1"/>
</dbReference>
<dbReference type="GO" id="GO:0016853">
    <property type="term" value="F:isomerase activity"/>
    <property type="evidence" value="ECO:0007669"/>
    <property type="project" value="UniProtKB-KW"/>
</dbReference>
<dbReference type="EMBL" id="BAABIA010000002">
    <property type="protein sequence ID" value="GAA5136731.1"/>
    <property type="molecule type" value="Genomic_DNA"/>
</dbReference>
<organism evidence="2 3">
    <name type="scientific">Prosthecobacter algae</name>
    <dbReference type="NCBI Taxonomy" id="1144682"/>
    <lineage>
        <taxon>Bacteria</taxon>
        <taxon>Pseudomonadati</taxon>
        <taxon>Verrucomicrobiota</taxon>
        <taxon>Verrucomicrobiia</taxon>
        <taxon>Verrucomicrobiales</taxon>
        <taxon>Verrucomicrobiaceae</taxon>
        <taxon>Prosthecobacter</taxon>
    </lineage>
</organism>
<dbReference type="NCBIfam" id="TIGR01409">
    <property type="entry name" value="TAT_signal_seq"/>
    <property type="match status" value="1"/>
</dbReference>
<gene>
    <name evidence="2" type="ORF">GCM10023213_12290</name>
</gene>
<evidence type="ECO:0000259" key="1">
    <source>
        <dbReference type="Pfam" id="PF01261"/>
    </source>
</evidence>
<dbReference type="InterPro" id="IPR036237">
    <property type="entry name" value="Xyl_isomerase-like_sf"/>
</dbReference>